<evidence type="ECO:0000313" key="2">
    <source>
        <dbReference type="EMBL" id="GLJ78703.1"/>
    </source>
</evidence>
<reference evidence="2" key="1">
    <citation type="journal article" date="2014" name="Int. J. Syst. Evol. Microbiol.">
        <title>Complete genome sequence of Corynebacterium casei LMG S-19264T (=DSM 44701T), isolated from a smear-ripened cheese.</title>
        <authorList>
            <consortium name="US DOE Joint Genome Institute (JGI-PGF)"/>
            <person name="Walter F."/>
            <person name="Albersmeier A."/>
            <person name="Kalinowski J."/>
            <person name="Ruckert C."/>
        </authorList>
    </citation>
    <scope>NUCLEOTIDE SEQUENCE</scope>
    <source>
        <strain evidence="2">VKM Ac-1447</strain>
    </source>
</reference>
<evidence type="ECO:0000313" key="3">
    <source>
        <dbReference type="Proteomes" id="UP001142317"/>
    </source>
</evidence>
<proteinExistence type="predicted"/>
<dbReference type="AlphaFoldDB" id="A0A9W6M1P2"/>
<keyword evidence="1" id="KW-0472">Membrane</keyword>
<reference evidence="2" key="2">
    <citation type="submission" date="2023-01" db="EMBL/GenBank/DDBJ databases">
        <authorList>
            <person name="Sun Q."/>
            <person name="Evtushenko L."/>
        </authorList>
    </citation>
    <scope>NUCLEOTIDE SEQUENCE</scope>
    <source>
        <strain evidence="2">VKM Ac-1447</strain>
    </source>
</reference>
<name>A0A9W6M1P2_9MICO</name>
<sequence length="157" mass="16822">MYLLHLDWHLEGAVPAAERRHILRALRQEIDADPRPLGVALADLGSPRALALRYGEGGQPRPLWSIGVVVAGAILVAYWLLFGTFAGGMLAVVDNAAPMSAEATFLFVTVVAFSDDQGVGIGWASGPEWFVVPGVMVALALLLGARAWRLVPRRARA</sequence>
<keyword evidence="3" id="KW-1185">Reference proteome</keyword>
<accession>A0A9W6M1P2</accession>
<dbReference type="Proteomes" id="UP001142317">
    <property type="component" value="Unassembled WGS sequence"/>
</dbReference>
<keyword evidence="1" id="KW-1133">Transmembrane helix</keyword>
<comment type="caution">
    <text evidence="2">The sequence shown here is derived from an EMBL/GenBank/DDBJ whole genome shotgun (WGS) entry which is preliminary data.</text>
</comment>
<feature type="transmembrane region" description="Helical" evidence="1">
    <location>
        <begin position="130"/>
        <end position="148"/>
    </location>
</feature>
<protein>
    <submittedName>
        <fullName evidence="2">Uncharacterized protein</fullName>
    </submittedName>
</protein>
<dbReference type="EMBL" id="BSEO01000001">
    <property type="protein sequence ID" value="GLJ78703.1"/>
    <property type="molecule type" value="Genomic_DNA"/>
</dbReference>
<feature type="transmembrane region" description="Helical" evidence="1">
    <location>
        <begin position="63"/>
        <end position="93"/>
    </location>
</feature>
<evidence type="ECO:0000256" key="1">
    <source>
        <dbReference type="SAM" id="Phobius"/>
    </source>
</evidence>
<organism evidence="2 3">
    <name type="scientific">Microbacterium imperiale</name>
    <dbReference type="NCBI Taxonomy" id="33884"/>
    <lineage>
        <taxon>Bacteria</taxon>
        <taxon>Bacillati</taxon>
        <taxon>Actinomycetota</taxon>
        <taxon>Actinomycetes</taxon>
        <taxon>Micrococcales</taxon>
        <taxon>Microbacteriaceae</taxon>
        <taxon>Microbacterium</taxon>
    </lineage>
</organism>
<keyword evidence="1" id="KW-0812">Transmembrane</keyword>
<gene>
    <name evidence="2" type="ORF">GCM10017586_03850</name>
</gene>